<feature type="compositionally biased region" description="Low complexity" evidence="2">
    <location>
        <begin position="144"/>
        <end position="154"/>
    </location>
</feature>
<proteinExistence type="inferred from homology"/>
<dbReference type="Proteomes" id="UP000224006">
    <property type="component" value="Chromosome IX"/>
</dbReference>
<evidence type="ECO:0000259" key="3">
    <source>
        <dbReference type="PROSITE" id="PS51746"/>
    </source>
</evidence>
<keyword evidence="5" id="KW-1185">Reference proteome</keyword>
<keyword evidence="1" id="KW-0464">Manganese</keyword>
<dbReference type="GeneID" id="40306315"/>
<dbReference type="SMART" id="SM00331">
    <property type="entry name" value="PP2C_SIG"/>
    <property type="match status" value="1"/>
</dbReference>
<protein>
    <recommendedName>
        <fullName evidence="1">Protein phosphatase</fullName>
        <ecNumber evidence="1">3.1.3.16</ecNumber>
    </recommendedName>
</protein>
<feature type="region of interest" description="Disordered" evidence="2">
    <location>
        <begin position="144"/>
        <end position="169"/>
    </location>
</feature>
<dbReference type="PROSITE" id="PS51746">
    <property type="entry name" value="PPM_2"/>
    <property type="match status" value="1"/>
</dbReference>
<accession>A0A2A9M8K7</accession>
<comment type="caution">
    <text evidence="4">The sequence shown here is derived from an EMBL/GenBank/DDBJ whole genome shotgun (WGS) entry which is preliminary data.</text>
</comment>
<dbReference type="PANTHER" id="PTHR12320">
    <property type="entry name" value="PROTEIN PHOSPHATASE 2C"/>
    <property type="match status" value="1"/>
</dbReference>
<dbReference type="GO" id="GO:0004722">
    <property type="term" value="F:protein serine/threonine phosphatase activity"/>
    <property type="evidence" value="ECO:0007669"/>
    <property type="project" value="UniProtKB-EC"/>
</dbReference>
<evidence type="ECO:0000256" key="1">
    <source>
        <dbReference type="RuleBase" id="RU366020"/>
    </source>
</evidence>
<dbReference type="EC" id="3.1.3.16" evidence="1"/>
<evidence type="ECO:0000256" key="2">
    <source>
        <dbReference type="SAM" id="MobiDB-lite"/>
    </source>
</evidence>
<feature type="region of interest" description="Disordered" evidence="2">
    <location>
        <begin position="376"/>
        <end position="413"/>
    </location>
</feature>
<feature type="region of interest" description="Disordered" evidence="2">
    <location>
        <begin position="187"/>
        <end position="245"/>
    </location>
</feature>
<gene>
    <name evidence="4" type="ORF">BESB_012530</name>
</gene>
<evidence type="ECO:0000313" key="5">
    <source>
        <dbReference type="Proteomes" id="UP000224006"/>
    </source>
</evidence>
<keyword evidence="1" id="KW-0460">Magnesium</keyword>
<comment type="cofactor">
    <cofactor evidence="1">
        <name>Mn(2+)</name>
        <dbReference type="ChEBI" id="CHEBI:29035"/>
    </cofactor>
</comment>
<dbReference type="VEuPathDB" id="ToxoDB:BESB_012530"/>
<dbReference type="KEGG" id="bbes:BESB_012530"/>
<comment type="cofactor">
    <cofactor evidence="1">
        <name>Mg(2+)</name>
        <dbReference type="ChEBI" id="CHEBI:18420"/>
    </cofactor>
</comment>
<dbReference type="SMART" id="SM00332">
    <property type="entry name" value="PP2Cc"/>
    <property type="match status" value="1"/>
</dbReference>
<keyword evidence="1" id="KW-0479">Metal-binding</keyword>
<dbReference type="InterPro" id="IPR001932">
    <property type="entry name" value="PPM-type_phosphatase-like_dom"/>
</dbReference>
<comment type="catalytic activity">
    <reaction evidence="1">
        <text>O-phospho-L-threonyl-[protein] + H2O = L-threonyl-[protein] + phosphate</text>
        <dbReference type="Rhea" id="RHEA:47004"/>
        <dbReference type="Rhea" id="RHEA-COMP:11060"/>
        <dbReference type="Rhea" id="RHEA-COMP:11605"/>
        <dbReference type="ChEBI" id="CHEBI:15377"/>
        <dbReference type="ChEBI" id="CHEBI:30013"/>
        <dbReference type="ChEBI" id="CHEBI:43474"/>
        <dbReference type="ChEBI" id="CHEBI:61977"/>
        <dbReference type="EC" id="3.1.3.16"/>
    </reaction>
</comment>
<feature type="domain" description="PPM-type phosphatase" evidence="3">
    <location>
        <begin position="283"/>
        <end position="586"/>
    </location>
</feature>
<dbReference type="InterPro" id="IPR039123">
    <property type="entry name" value="PPTC7"/>
</dbReference>
<dbReference type="EMBL" id="NWUJ01000010">
    <property type="protein sequence ID" value="PFH32641.1"/>
    <property type="molecule type" value="Genomic_DNA"/>
</dbReference>
<comment type="catalytic activity">
    <reaction evidence="1">
        <text>O-phospho-L-seryl-[protein] + H2O = L-seryl-[protein] + phosphate</text>
        <dbReference type="Rhea" id="RHEA:20629"/>
        <dbReference type="Rhea" id="RHEA-COMP:9863"/>
        <dbReference type="Rhea" id="RHEA-COMP:11604"/>
        <dbReference type="ChEBI" id="CHEBI:15377"/>
        <dbReference type="ChEBI" id="CHEBI:29999"/>
        <dbReference type="ChEBI" id="CHEBI:43474"/>
        <dbReference type="ChEBI" id="CHEBI:83421"/>
        <dbReference type="EC" id="3.1.3.16"/>
    </reaction>
</comment>
<keyword evidence="1" id="KW-0378">Hydrolase</keyword>
<dbReference type="AlphaFoldDB" id="A0A2A9M8K7"/>
<dbReference type="GO" id="GO:0046872">
    <property type="term" value="F:metal ion binding"/>
    <property type="evidence" value="ECO:0007669"/>
    <property type="project" value="UniProtKB-UniRule"/>
</dbReference>
<evidence type="ECO:0000313" key="4">
    <source>
        <dbReference type="EMBL" id="PFH32641.1"/>
    </source>
</evidence>
<dbReference type="STRING" id="94643.A0A2A9M8K7"/>
<dbReference type="OrthoDB" id="60843at2759"/>
<organism evidence="4 5">
    <name type="scientific">Besnoitia besnoiti</name>
    <name type="common">Apicomplexan protozoan</name>
    <dbReference type="NCBI Taxonomy" id="94643"/>
    <lineage>
        <taxon>Eukaryota</taxon>
        <taxon>Sar</taxon>
        <taxon>Alveolata</taxon>
        <taxon>Apicomplexa</taxon>
        <taxon>Conoidasida</taxon>
        <taxon>Coccidia</taxon>
        <taxon>Eucoccidiorida</taxon>
        <taxon>Eimeriorina</taxon>
        <taxon>Sarcocystidae</taxon>
        <taxon>Besnoitia</taxon>
    </lineage>
</organism>
<dbReference type="Pfam" id="PF07228">
    <property type="entry name" value="SpoIIE"/>
    <property type="match status" value="1"/>
</dbReference>
<feature type="compositionally biased region" description="Polar residues" evidence="2">
    <location>
        <begin position="381"/>
        <end position="394"/>
    </location>
</feature>
<sequence>MAALTAVAAPAGGPKAVAFFAGARGALAGVSFATSLRLAAAPSFLPSPCALARQRAEFPKVQQTESGDCGDSFAAEQCASTECRGADGTRRHEGHCSARFHSNAADASSSERGVLGGTAKKQKHGRHTILRNRFGSALASALGLPSAGSAPSASQKVRQNKSIPFLSPDTRRLSTLPLAVTSFLSRSDAGGGRGECGSADGVCTPHARPRPRAPRATSHISLVTHLSSPPRPPGSASFASRPATSLSASASSTPAALAGNAALETRQGLQGPPRRFLSFDAHRVQIPHPSKREKGGEDASSCSESFLVVADGVGGWESSGIDAGLYARELVHRLRAIFDECAGQGASVAGPLGAPPSPAELASACYRPAAKAAGRKEADAQMTQGEAESPTSEGETCDSKASAGENEESQAAPDPVKLLKAAYLTTRSIGSSTCCLVLLDSLHRKVRAANLGDSGFLLYRPSEDRVVARSAFQCHDFNFPLQLGTGSSDMPEHAQVLELPVEEGDVLFLATDGVWDNLYDEQILDVLRKQRDVRQAAQELGDLAFKYSQNPHWASPFSTKEREVLGLTRRHLGGKPDDISIIVAQVTR</sequence>
<feature type="compositionally biased region" description="Polar residues" evidence="2">
    <location>
        <begin position="218"/>
        <end position="227"/>
    </location>
</feature>
<dbReference type="InterPro" id="IPR036457">
    <property type="entry name" value="PPM-type-like_dom_sf"/>
</dbReference>
<dbReference type="RefSeq" id="XP_029216650.1">
    <property type="nucleotide sequence ID" value="XM_029359983.1"/>
</dbReference>
<name>A0A2A9M8K7_BESBE</name>
<reference evidence="4 5" key="1">
    <citation type="submission" date="2017-09" db="EMBL/GenBank/DDBJ databases">
        <title>Genome sequencing of Besnoitia besnoiti strain Bb-Ger1.</title>
        <authorList>
            <person name="Schares G."/>
            <person name="Venepally P."/>
            <person name="Lorenzi H.A."/>
        </authorList>
    </citation>
    <scope>NUCLEOTIDE SEQUENCE [LARGE SCALE GENOMIC DNA]</scope>
    <source>
        <strain evidence="4 5">Bb-Ger1</strain>
    </source>
</reference>
<dbReference type="Gene3D" id="3.60.40.10">
    <property type="entry name" value="PPM-type phosphatase domain"/>
    <property type="match status" value="1"/>
</dbReference>
<keyword evidence="1" id="KW-0904">Protein phosphatase</keyword>
<dbReference type="PANTHER" id="PTHR12320:SF1">
    <property type="entry name" value="PROTEIN PHOSPHATASE PTC7 HOMOLOG"/>
    <property type="match status" value="1"/>
</dbReference>
<comment type="similarity">
    <text evidence="1">Belongs to the PP2C family.</text>
</comment>
<dbReference type="SUPFAM" id="SSF81606">
    <property type="entry name" value="PP2C-like"/>
    <property type="match status" value="1"/>
</dbReference>